<dbReference type="Proteomes" id="UP000035760">
    <property type="component" value="Unassembled WGS sequence"/>
</dbReference>
<comment type="caution">
    <text evidence="3">The sequence shown here is derived from an EMBL/GenBank/DDBJ whole genome shotgun (WGS) entry which is preliminary data.</text>
</comment>
<dbReference type="RefSeq" id="WP_048670308.1">
    <property type="nucleotide sequence ID" value="NZ_CBTJ020000019.1"/>
</dbReference>
<dbReference type="GO" id="GO:0046690">
    <property type="term" value="P:response to tellurium ion"/>
    <property type="evidence" value="ECO:0007669"/>
    <property type="project" value="UniProtKB-KW"/>
</dbReference>
<dbReference type="AlphaFoldDB" id="W6M608"/>
<dbReference type="OrthoDB" id="570928at2"/>
<proteinExistence type="predicted"/>
<dbReference type="CDD" id="cd06974">
    <property type="entry name" value="TerD_like"/>
    <property type="match status" value="1"/>
</dbReference>
<dbReference type="EMBL" id="CBTJ020000019">
    <property type="protein sequence ID" value="CDI01185.1"/>
    <property type="molecule type" value="Genomic_DNA"/>
</dbReference>
<evidence type="ECO:0000313" key="3">
    <source>
        <dbReference type="EMBL" id="CDI01185.1"/>
    </source>
</evidence>
<sequence length="201" mass="21876">MAINLQKGQRISLQKETGRGLSQVVMGLGWGMKQVQSRGFLGFGAGTRQEAVDLDASCLLFDANGALVDTVWFRQLKSHCGSVQHSGDDRSGGGQDSAENERISIDLSRLPAQVQTLIFTVNSFSGEGFAGIPSALCRIVDGTDNREVARFDLSLEGGNYTGLIMTKLYRHTDGEWKLQAIGDHASGRTFHELMPALRPYL</sequence>
<keyword evidence="1" id="KW-0778">Tellurium resistance</keyword>
<evidence type="ECO:0000259" key="2">
    <source>
        <dbReference type="Pfam" id="PF02342"/>
    </source>
</evidence>
<gene>
    <name evidence="3" type="primary">terZ</name>
    <name evidence="3" type="ORF">BN873_140008</name>
</gene>
<feature type="domain" description="TerD" evidence="2">
    <location>
        <begin position="1"/>
        <end position="187"/>
    </location>
</feature>
<dbReference type="Gene3D" id="2.60.60.30">
    <property type="entry name" value="sav2460 like domains"/>
    <property type="match status" value="1"/>
</dbReference>
<keyword evidence="4" id="KW-1185">Reference proteome</keyword>
<dbReference type="Pfam" id="PF02342">
    <property type="entry name" value="TerD"/>
    <property type="match status" value="1"/>
</dbReference>
<evidence type="ECO:0000313" key="4">
    <source>
        <dbReference type="Proteomes" id="UP000035760"/>
    </source>
</evidence>
<dbReference type="STRING" id="1400863.BN873_140008"/>
<reference evidence="3" key="2">
    <citation type="submission" date="2014-03" db="EMBL/GenBank/DDBJ databases">
        <title>Candidatus Competibacter-lineage genomes retrieved from metagenomes reveal functional metabolic diversity.</title>
        <authorList>
            <person name="McIlroy S.J."/>
            <person name="Albertsen M."/>
            <person name="Andresen E.K."/>
            <person name="Saunders A.M."/>
            <person name="Kristiansen R."/>
            <person name="Stokholm-Bjerregaard M."/>
            <person name="Nielsen K.L."/>
            <person name="Nielsen P.H."/>
        </authorList>
    </citation>
    <scope>NUCLEOTIDE SEQUENCE</scope>
    <source>
        <strain evidence="3">Run_A_D11</strain>
    </source>
</reference>
<protein>
    <submittedName>
        <fullName evidence="3">Tellurium resistance protein</fullName>
    </submittedName>
</protein>
<reference evidence="3" key="1">
    <citation type="submission" date="2013-07" db="EMBL/GenBank/DDBJ databases">
        <authorList>
            <person name="McIlroy S."/>
        </authorList>
    </citation>
    <scope>NUCLEOTIDE SEQUENCE [LARGE SCALE GENOMIC DNA]</scope>
    <source>
        <strain evidence="3">Run_A_D11</strain>
    </source>
</reference>
<name>W6M608_9GAMM</name>
<organism evidence="3 4">
    <name type="scientific">Candidatus Competibacter denitrificans Run_A_D11</name>
    <dbReference type="NCBI Taxonomy" id="1400863"/>
    <lineage>
        <taxon>Bacteria</taxon>
        <taxon>Pseudomonadati</taxon>
        <taxon>Pseudomonadota</taxon>
        <taxon>Gammaproteobacteria</taxon>
        <taxon>Candidatus Competibacteraceae</taxon>
        <taxon>Candidatus Competibacter</taxon>
    </lineage>
</organism>
<dbReference type="PANTHER" id="PTHR32097">
    <property type="entry name" value="CAMP-BINDING PROTEIN 1-RELATED"/>
    <property type="match status" value="1"/>
</dbReference>
<evidence type="ECO:0000256" key="1">
    <source>
        <dbReference type="ARBA" id="ARBA00022686"/>
    </source>
</evidence>
<dbReference type="InterPro" id="IPR003325">
    <property type="entry name" value="TerD"/>
</dbReference>
<accession>W6M608</accession>
<dbReference type="PANTHER" id="PTHR32097:SF17">
    <property type="entry name" value="CAMP-BINDING PROTEIN 1-RELATED"/>
    <property type="match status" value="1"/>
</dbReference>
<dbReference type="InterPro" id="IPR051324">
    <property type="entry name" value="Stress/Tellurium_Resist"/>
</dbReference>